<accession>A0A1H2GBK3</accession>
<dbReference type="OrthoDB" id="9944640at2"/>
<dbReference type="GO" id="GO:0006355">
    <property type="term" value="P:regulation of DNA-templated transcription"/>
    <property type="evidence" value="ECO:0007669"/>
    <property type="project" value="InterPro"/>
</dbReference>
<dbReference type="InterPro" id="IPR010985">
    <property type="entry name" value="Ribbon_hlx_hlx"/>
</dbReference>
<sequence>MPSQRKHLYIREQDVDLWERAAQYAQEQRLSMGGLIMFALEAYLAEHESRPDAE</sequence>
<dbReference type="Proteomes" id="UP000182977">
    <property type="component" value="Chromosome I"/>
</dbReference>
<reference evidence="2" key="1">
    <citation type="submission" date="2016-10" db="EMBL/GenBank/DDBJ databases">
        <authorList>
            <person name="Varghese N."/>
            <person name="Submissions S."/>
        </authorList>
    </citation>
    <scope>NUCLEOTIDE SEQUENCE [LARGE SCALE GENOMIC DNA]</scope>
    <source>
        <strain evidence="2">DSM 45079</strain>
    </source>
</reference>
<dbReference type="SUPFAM" id="SSF47598">
    <property type="entry name" value="Ribbon-helix-helix"/>
    <property type="match status" value="1"/>
</dbReference>
<evidence type="ECO:0000313" key="1">
    <source>
        <dbReference type="EMBL" id="SDU16889.1"/>
    </source>
</evidence>
<protein>
    <submittedName>
        <fullName evidence="1">Uncharacterized protein</fullName>
    </submittedName>
</protein>
<gene>
    <name evidence="1" type="ORF">SAMN04488563_0402</name>
</gene>
<dbReference type="AlphaFoldDB" id="A0A1H2GBK3"/>
<dbReference type="STRING" id="419479.SAMN04488563_0402"/>
<keyword evidence="2" id="KW-1185">Reference proteome</keyword>
<organism evidence="1 2">
    <name type="scientific">Jiangella alkaliphila</name>
    <dbReference type="NCBI Taxonomy" id="419479"/>
    <lineage>
        <taxon>Bacteria</taxon>
        <taxon>Bacillati</taxon>
        <taxon>Actinomycetota</taxon>
        <taxon>Actinomycetes</taxon>
        <taxon>Jiangellales</taxon>
        <taxon>Jiangellaceae</taxon>
        <taxon>Jiangella</taxon>
    </lineage>
</organism>
<evidence type="ECO:0000313" key="2">
    <source>
        <dbReference type="Proteomes" id="UP000182977"/>
    </source>
</evidence>
<dbReference type="EMBL" id="LT629791">
    <property type="protein sequence ID" value="SDU16889.1"/>
    <property type="molecule type" value="Genomic_DNA"/>
</dbReference>
<name>A0A1H2GBK3_9ACTN</name>
<proteinExistence type="predicted"/>
<dbReference type="RefSeq" id="WP_157524174.1">
    <property type="nucleotide sequence ID" value="NZ_KQ061219.1"/>
</dbReference>